<evidence type="ECO:0000256" key="6">
    <source>
        <dbReference type="PROSITE-ProRule" id="PRU00278"/>
    </source>
</evidence>
<dbReference type="InterPro" id="IPR050280">
    <property type="entry name" value="OMP_Chaperone_SurA"/>
</dbReference>
<protein>
    <submittedName>
        <fullName evidence="9">Peptidylprolyl isomerase</fullName>
    </submittedName>
</protein>
<gene>
    <name evidence="9" type="ORF">D8S85_01440</name>
</gene>
<dbReference type="AlphaFoldDB" id="A0A3S9VP64"/>
<dbReference type="PROSITE" id="PS50198">
    <property type="entry name" value="PPIC_PPIASE_2"/>
    <property type="match status" value="2"/>
</dbReference>
<keyword evidence="2" id="KW-0574">Periplasm</keyword>
<dbReference type="Proteomes" id="UP000270673">
    <property type="component" value="Chromosome"/>
</dbReference>
<dbReference type="RefSeq" id="WP_106624485.1">
    <property type="nucleotide sequence ID" value="NZ_CP032819.1"/>
</dbReference>
<evidence type="ECO:0000256" key="4">
    <source>
        <dbReference type="ARBA" id="ARBA00023186"/>
    </source>
</evidence>
<keyword evidence="3 6" id="KW-0697">Rotamase</keyword>
<organism evidence="9 10">
    <name type="scientific">Butyricimonas faecalis</name>
    <dbReference type="NCBI Taxonomy" id="2093856"/>
    <lineage>
        <taxon>Bacteria</taxon>
        <taxon>Pseudomonadati</taxon>
        <taxon>Bacteroidota</taxon>
        <taxon>Bacteroidia</taxon>
        <taxon>Bacteroidales</taxon>
        <taxon>Odoribacteraceae</taxon>
        <taxon>Butyricimonas</taxon>
    </lineage>
</organism>
<reference evidence="9 10" key="1">
    <citation type="submission" date="2018-10" db="EMBL/GenBank/DDBJ databases">
        <title>Butyricimonas faecalis sp. nov., isolated from human faeces and emended description of the genus Butyricimonas.</title>
        <authorList>
            <person name="Le Roy T."/>
            <person name="Van der Smissen P."/>
            <person name="Paquot A."/>
            <person name="Delzenne N."/>
            <person name="Muccioli G."/>
            <person name="Collet J.-F."/>
            <person name="Cani P.D."/>
        </authorList>
    </citation>
    <scope>NUCLEOTIDE SEQUENCE [LARGE SCALE GENOMIC DNA]</scope>
    <source>
        <strain evidence="9 10">H184</strain>
    </source>
</reference>
<evidence type="ECO:0000256" key="7">
    <source>
        <dbReference type="SAM" id="SignalP"/>
    </source>
</evidence>
<dbReference type="InterPro" id="IPR027304">
    <property type="entry name" value="Trigger_fact/SurA_dom_sf"/>
</dbReference>
<dbReference type="Gene3D" id="1.10.4030.10">
    <property type="entry name" value="Porin chaperone SurA, peptide-binding domain"/>
    <property type="match status" value="1"/>
</dbReference>
<dbReference type="Gene3D" id="3.10.50.40">
    <property type="match status" value="2"/>
</dbReference>
<dbReference type="PANTHER" id="PTHR47637:SF1">
    <property type="entry name" value="CHAPERONE SURA"/>
    <property type="match status" value="1"/>
</dbReference>
<feature type="signal peptide" evidence="7">
    <location>
        <begin position="1"/>
        <end position="18"/>
    </location>
</feature>
<keyword evidence="4" id="KW-0143">Chaperone</keyword>
<dbReference type="PANTHER" id="PTHR47637">
    <property type="entry name" value="CHAPERONE SURA"/>
    <property type="match status" value="1"/>
</dbReference>
<evidence type="ECO:0000313" key="10">
    <source>
        <dbReference type="Proteomes" id="UP000270673"/>
    </source>
</evidence>
<keyword evidence="1 7" id="KW-0732">Signal</keyword>
<dbReference type="GO" id="GO:0003755">
    <property type="term" value="F:peptidyl-prolyl cis-trans isomerase activity"/>
    <property type="evidence" value="ECO:0007669"/>
    <property type="project" value="UniProtKB-KW"/>
</dbReference>
<dbReference type="Pfam" id="PF09312">
    <property type="entry name" value="SurA_N"/>
    <property type="match status" value="1"/>
</dbReference>
<proteinExistence type="predicted"/>
<keyword evidence="5 6" id="KW-0413">Isomerase</keyword>
<evidence type="ECO:0000313" key="9">
    <source>
        <dbReference type="EMBL" id="AZS28346.1"/>
    </source>
</evidence>
<keyword evidence="10" id="KW-1185">Reference proteome</keyword>
<sequence>MKYLSLLVLLFLASYASAQKNVIDKIIAVVGEEIVLKSDIENQFLHEQSQGLVNSSSDSRTRILENLLVQKLLVAQAKIDSIEVTDTEVENALNSQLEQYVQHIGSRERLETYFGKSYEDIKNEMRTPLREQMITQRMQSKIVENVRVTPSEVRYFYRKFNKDSLPEVPDKYEIQQIVIKPRISDTEKERIRNRLREFREEILAGKQTFNTLAVLYSEDPGSAAKGGELGYQTKSALAPAFAEAAFSLKPGRVSKIVETEFGFHILQYIDRQGDKVNVRHILLRPRISDEERQEAIQHLDTVLTYIHDGKATFEEAAAYFSMDKKTRNNGGLIFNEEDADSKLPRETIEGEMARQVNKLKVGEISSPFLDQTRTGEEYKVIKIKAYYPSHTANLDDDWISFENGLKNKKQQEVLDKWIKEKQENTYIHIDEDYKNSKFHYDGWFK</sequence>
<dbReference type="InterPro" id="IPR046357">
    <property type="entry name" value="PPIase_dom_sf"/>
</dbReference>
<name>A0A3S9VP64_9BACT</name>
<evidence type="ECO:0000256" key="1">
    <source>
        <dbReference type="ARBA" id="ARBA00022729"/>
    </source>
</evidence>
<dbReference type="InterPro" id="IPR015391">
    <property type="entry name" value="SurA_N"/>
</dbReference>
<dbReference type="KEGG" id="buy:D8S85_01440"/>
<dbReference type="InterPro" id="IPR000297">
    <property type="entry name" value="PPIase_PpiC"/>
</dbReference>
<dbReference type="Pfam" id="PF00639">
    <property type="entry name" value="Rotamase"/>
    <property type="match status" value="2"/>
</dbReference>
<dbReference type="SUPFAM" id="SSF109998">
    <property type="entry name" value="Triger factor/SurA peptide-binding domain-like"/>
    <property type="match status" value="1"/>
</dbReference>
<evidence type="ECO:0000256" key="5">
    <source>
        <dbReference type="ARBA" id="ARBA00023235"/>
    </source>
</evidence>
<dbReference type="EMBL" id="CP032819">
    <property type="protein sequence ID" value="AZS28346.1"/>
    <property type="molecule type" value="Genomic_DNA"/>
</dbReference>
<dbReference type="SUPFAM" id="SSF54534">
    <property type="entry name" value="FKBP-like"/>
    <property type="match status" value="2"/>
</dbReference>
<feature type="chain" id="PRO_5019194829" evidence="7">
    <location>
        <begin position="19"/>
        <end position="445"/>
    </location>
</feature>
<evidence type="ECO:0000256" key="3">
    <source>
        <dbReference type="ARBA" id="ARBA00023110"/>
    </source>
</evidence>
<feature type="domain" description="PpiC" evidence="8">
    <location>
        <begin position="169"/>
        <end position="270"/>
    </location>
</feature>
<dbReference type="OrthoDB" id="14196at2"/>
<accession>A0A3S9VP64</accession>
<feature type="domain" description="PpiC" evidence="8">
    <location>
        <begin position="273"/>
        <end position="385"/>
    </location>
</feature>
<evidence type="ECO:0000256" key="2">
    <source>
        <dbReference type="ARBA" id="ARBA00022764"/>
    </source>
</evidence>
<evidence type="ECO:0000259" key="8">
    <source>
        <dbReference type="PROSITE" id="PS50198"/>
    </source>
</evidence>